<reference evidence="2" key="2">
    <citation type="submission" date="2020-09" db="EMBL/GenBank/DDBJ databases">
        <authorList>
            <person name="Sun Q."/>
            <person name="Ohkuma M."/>
        </authorList>
    </citation>
    <scope>NUCLEOTIDE SEQUENCE</scope>
    <source>
        <strain evidence="2">JCM 4477</strain>
    </source>
</reference>
<evidence type="ECO:0000256" key="1">
    <source>
        <dbReference type="SAM" id="MobiDB-lite"/>
    </source>
</evidence>
<feature type="compositionally biased region" description="Basic and acidic residues" evidence="1">
    <location>
        <begin position="12"/>
        <end position="34"/>
    </location>
</feature>
<gene>
    <name evidence="2" type="ORF">GCM10018772_54160</name>
</gene>
<protein>
    <submittedName>
        <fullName evidence="2">Uncharacterized protein</fullName>
    </submittedName>
</protein>
<reference evidence="2" key="1">
    <citation type="journal article" date="2014" name="Int. J. Syst. Evol. Microbiol.">
        <title>Complete genome sequence of Corynebacterium casei LMG S-19264T (=DSM 44701T), isolated from a smear-ripened cheese.</title>
        <authorList>
            <consortium name="US DOE Joint Genome Institute (JGI-PGF)"/>
            <person name="Walter F."/>
            <person name="Albersmeier A."/>
            <person name="Kalinowski J."/>
            <person name="Ruckert C."/>
        </authorList>
    </citation>
    <scope>NUCLEOTIDE SEQUENCE</scope>
    <source>
        <strain evidence="2">JCM 4477</strain>
    </source>
</reference>
<dbReference type="Proteomes" id="UP000630718">
    <property type="component" value="Unassembled WGS sequence"/>
</dbReference>
<accession>A0A919AS41</accession>
<name>A0A919AS41_9ACTN</name>
<sequence>MVRLGVLADEVGDQRREQRDRDQDKHHDAAREGELVPFQALPGNAPQGTTLNRLAPGAGNRRFLGSTRGRFRGRLVQWCRHLAGTPLNRR</sequence>
<evidence type="ECO:0000313" key="3">
    <source>
        <dbReference type="Proteomes" id="UP000630718"/>
    </source>
</evidence>
<organism evidence="2 3">
    <name type="scientific">Streptomyces fumanus</name>
    <dbReference type="NCBI Taxonomy" id="67302"/>
    <lineage>
        <taxon>Bacteria</taxon>
        <taxon>Bacillati</taxon>
        <taxon>Actinomycetota</taxon>
        <taxon>Actinomycetes</taxon>
        <taxon>Kitasatosporales</taxon>
        <taxon>Streptomycetaceae</taxon>
        <taxon>Streptomyces</taxon>
    </lineage>
</organism>
<evidence type="ECO:0000313" key="2">
    <source>
        <dbReference type="EMBL" id="GHF21753.1"/>
    </source>
</evidence>
<dbReference type="AlphaFoldDB" id="A0A919AS41"/>
<dbReference type="EMBL" id="BNBI01000012">
    <property type="protein sequence ID" value="GHF21753.1"/>
    <property type="molecule type" value="Genomic_DNA"/>
</dbReference>
<keyword evidence="3" id="KW-1185">Reference proteome</keyword>
<comment type="caution">
    <text evidence="2">The sequence shown here is derived from an EMBL/GenBank/DDBJ whole genome shotgun (WGS) entry which is preliminary data.</text>
</comment>
<proteinExistence type="predicted"/>
<feature type="region of interest" description="Disordered" evidence="1">
    <location>
        <begin position="1"/>
        <end position="60"/>
    </location>
</feature>